<evidence type="ECO:0000313" key="1">
    <source>
        <dbReference type="EMBL" id="MER2250678.1"/>
    </source>
</evidence>
<accession>A0ABV1QMR1</accession>
<comment type="caution">
    <text evidence="1">The sequence shown here is derived from an EMBL/GenBank/DDBJ whole genome shotgun (WGS) entry which is preliminary data.</text>
</comment>
<keyword evidence="2" id="KW-1185">Reference proteome</keyword>
<gene>
    <name evidence="1" type="ORF">ABS772_12225</name>
</gene>
<protein>
    <submittedName>
        <fullName evidence="1">Uncharacterized protein</fullName>
    </submittedName>
</protein>
<evidence type="ECO:0000313" key="2">
    <source>
        <dbReference type="Proteomes" id="UP001480955"/>
    </source>
</evidence>
<dbReference type="RefSeq" id="WP_350394866.1">
    <property type="nucleotide sequence ID" value="NZ_JBELQE010000070.1"/>
</dbReference>
<proteinExistence type="predicted"/>
<organism evidence="1 2">
    <name type="scientific">Methylorubrum podarium</name>
    <dbReference type="NCBI Taxonomy" id="200476"/>
    <lineage>
        <taxon>Bacteria</taxon>
        <taxon>Pseudomonadati</taxon>
        <taxon>Pseudomonadota</taxon>
        <taxon>Alphaproteobacteria</taxon>
        <taxon>Hyphomicrobiales</taxon>
        <taxon>Methylobacteriaceae</taxon>
        <taxon>Methylorubrum</taxon>
    </lineage>
</organism>
<reference evidence="1 2" key="1">
    <citation type="submission" date="2024-06" db="EMBL/GenBank/DDBJ databases">
        <authorList>
            <person name="Campbell A.G."/>
        </authorList>
    </citation>
    <scope>NUCLEOTIDE SEQUENCE [LARGE SCALE GENOMIC DNA]</scope>
    <source>
        <strain evidence="1 2">EM12</strain>
    </source>
</reference>
<dbReference type="EMBL" id="JBELQE010000070">
    <property type="protein sequence ID" value="MER2250678.1"/>
    <property type="molecule type" value="Genomic_DNA"/>
</dbReference>
<dbReference type="Proteomes" id="UP001480955">
    <property type="component" value="Unassembled WGS sequence"/>
</dbReference>
<name>A0ABV1QMR1_9HYPH</name>
<sequence length="129" mass="13728">MTDPARFNSLLERVADARAPERSLFAEVFFACEGKQPPDIKAHFAMRMDEDAWTEAALILMACALPGWRVQTNTGRGPGRVILLAPQADGSPGSVPSEPAHHAGGVALAMLVAVLREMAEQQQSGSTAS</sequence>